<reference evidence="1" key="1">
    <citation type="submission" date="2021-02" db="EMBL/GenBank/DDBJ databases">
        <title>Abyssanaerobacter marinus gen.nov., sp., nov, anaerobic bacterium isolated from the Onnuri vent field of Indian Ocean and suggestion of Mogibacteriaceae fam. nov., and proposal of reclassification of ambiguous this family's genus member.</title>
        <authorList>
            <person name="Kim Y.J."/>
            <person name="Yang J.-A."/>
        </authorList>
    </citation>
    <scope>NUCLEOTIDE SEQUENCE</scope>
    <source>
        <strain evidence="1">DSM 2634</strain>
    </source>
</reference>
<sequence>MALEDIRRNAKRDIENDIQIYLKGQKNKSNYNYVFSKIDLAAKVSLITIDETKEYISQIRNEI</sequence>
<dbReference type="AlphaFoldDB" id="A0A939IFZ8"/>
<proteinExistence type="predicted"/>
<keyword evidence="2" id="KW-1185">Reference proteome</keyword>
<comment type="caution">
    <text evidence="1">The sequence shown here is derived from an EMBL/GenBank/DDBJ whole genome shotgun (WGS) entry which is preliminary data.</text>
</comment>
<organism evidence="1 2">
    <name type="scientific">Clostridium aminobutyricum</name>
    <dbReference type="NCBI Taxonomy" id="33953"/>
    <lineage>
        <taxon>Bacteria</taxon>
        <taxon>Bacillati</taxon>
        <taxon>Bacillota</taxon>
        <taxon>Clostridia</taxon>
        <taxon>Eubacteriales</taxon>
        <taxon>Clostridiaceae</taxon>
        <taxon>Clostridium</taxon>
    </lineage>
</organism>
<dbReference type="EMBL" id="JAFJZZ010000001">
    <property type="protein sequence ID" value="MBN7772285.1"/>
    <property type="molecule type" value="Genomic_DNA"/>
</dbReference>
<gene>
    <name evidence="1" type="ORF">JYB65_02825</name>
</gene>
<evidence type="ECO:0000313" key="2">
    <source>
        <dbReference type="Proteomes" id="UP000664545"/>
    </source>
</evidence>
<accession>A0A939IFZ8</accession>
<name>A0A939IFZ8_CLOAM</name>
<dbReference type="Proteomes" id="UP000664545">
    <property type="component" value="Unassembled WGS sequence"/>
</dbReference>
<dbReference type="RefSeq" id="WP_206581098.1">
    <property type="nucleotide sequence ID" value="NZ_JAFJZZ010000001.1"/>
</dbReference>
<protein>
    <submittedName>
        <fullName evidence="1">Uncharacterized protein</fullName>
    </submittedName>
</protein>
<evidence type="ECO:0000313" key="1">
    <source>
        <dbReference type="EMBL" id="MBN7772285.1"/>
    </source>
</evidence>